<feature type="region of interest" description="Disordered" evidence="1">
    <location>
        <begin position="1"/>
        <end position="33"/>
    </location>
</feature>
<proteinExistence type="predicted"/>
<gene>
    <name evidence="2" type="ORF">P154DRAFT_519254</name>
</gene>
<keyword evidence="3" id="KW-1185">Reference proteome</keyword>
<protein>
    <submittedName>
        <fullName evidence="2">Uncharacterized protein</fullName>
    </submittedName>
</protein>
<dbReference type="EMBL" id="ML977567">
    <property type="protein sequence ID" value="KAF2004380.1"/>
    <property type="molecule type" value="Genomic_DNA"/>
</dbReference>
<organism evidence="2 3">
    <name type="scientific">Amniculicola lignicola CBS 123094</name>
    <dbReference type="NCBI Taxonomy" id="1392246"/>
    <lineage>
        <taxon>Eukaryota</taxon>
        <taxon>Fungi</taxon>
        <taxon>Dikarya</taxon>
        <taxon>Ascomycota</taxon>
        <taxon>Pezizomycotina</taxon>
        <taxon>Dothideomycetes</taxon>
        <taxon>Pleosporomycetidae</taxon>
        <taxon>Pleosporales</taxon>
        <taxon>Amniculicolaceae</taxon>
        <taxon>Amniculicola</taxon>
    </lineage>
</organism>
<evidence type="ECO:0000256" key="1">
    <source>
        <dbReference type="SAM" id="MobiDB-lite"/>
    </source>
</evidence>
<reference evidence="2" key="1">
    <citation type="journal article" date="2020" name="Stud. Mycol.">
        <title>101 Dothideomycetes genomes: a test case for predicting lifestyles and emergence of pathogens.</title>
        <authorList>
            <person name="Haridas S."/>
            <person name="Albert R."/>
            <person name="Binder M."/>
            <person name="Bloem J."/>
            <person name="Labutti K."/>
            <person name="Salamov A."/>
            <person name="Andreopoulos B."/>
            <person name="Baker S."/>
            <person name="Barry K."/>
            <person name="Bills G."/>
            <person name="Bluhm B."/>
            <person name="Cannon C."/>
            <person name="Castanera R."/>
            <person name="Culley D."/>
            <person name="Daum C."/>
            <person name="Ezra D."/>
            <person name="Gonzalez J."/>
            <person name="Henrissat B."/>
            <person name="Kuo A."/>
            <person name="Liang C."/>
            <person name="Lipzen A."/>
            <person name="Lutzoni F."/>
            <person name="Magnuson J."/>
            <person name="Mondo S."/>
            <person name="Nolan M."/>
            <person name="Ohm R."/>
            <person name="Pangilinan J."/>
            <person name="Park H.-J."/>
            <person name="Ramirez L."/>
            <person name="Alfaro M."/>
            <person name="Sun H."/>
            <person name="Tritt A."/>
            <person name="Yoshinaga Y."/>
            <person name="Zwiers L.-H."/>
            <person name="Turgeon B."/>
            <person name="Goodwin S."/>
            <person name="Spatafora J."/>
            <person name="Crous P."/>
            <person name="Grigoriev I."/>
        </authorList>
    </citation>
    <scope>NUCLEOTIDE SEQUENCE</scope>
    <source>
        <strain evidence="2">CBS 123094</strain>
    </source>
</reference>
<name>A0A6A5WR84_9PLEO</name>
<feature type="compositionally biased region" description="Polar residues" evidence="1">
    <location>
        <begin position="1"/>
        <end position="12"/>
    </location>
</feature>
<dbReference type="OrthoDB" id="3672634at2759"/>
<evidence type="ECO:0000313" key="3">
    <source>
        <dbReference type="Proteomes" id="UP000799779"/>
    </source>
</evidence>
<evidence type="ECO:0000313" key="2">
    <source>
        <dbReference type="EMBL" id="KAF2004380.1"/>
    </source>
</evidence>
<dbReference type="AlphaFoldDB" id="A0A6A5WR84"/>
<sequence length="159" mass="17487">MSSQRGDTSRMTMSDPPSFAYPQNDSRLPPPGTACPKPICIRDASNKPKWWFNLTYSNPCPPHVQLHTSISSAAQKAWAEKKRGGSTDAKMAVLQAMQMTKEMKEISDGPRGKVYAVKKGSDWVLGACLEMGSMQGMTWRVLGTGVKAFEGWTFVLGEK</sequence>
<dbReference type="Proteomes" id="UP000799779">
    <property type="component" value="Unassembled WGS sequence"/>
</dbReference>
<accession>A0A6A5WR84</accession>